<feature type="domain" description="Pseudouridine synthase I TruA alpha/beta" evidence="8">
    <location>
        <begin position="8"/>
        <end position="104"/>
    </location>
</feature>
<keyword evidence="2 4" id="KW-0819">tRNA processing</keyword>
<dbReference type="InterPro" id="IPR020103">
    <property type="entry name" value="PsdUridine_synth_cat_dom_sf"/>
</dbReference>
<evidence type="ECO:0000313" key="9">
    <source>
        <dbReference type="EMBL" id="MBB4285782.1"/>
    </source>
</evidence>
<dbReference type="InterPro" id="IPR020097">
    <property type="entry name" value="PsdUridine_synth_TruA_a/b_dom"/>
</dbReference>
<accession>A0A7W6WKW1</accession>
<comment type="caution">
    <text evidence="9">The sequence shown here is derived from an EMBL/GenBank/DDBJ whole genome shotgun (WGS) entry which is preliminary data.</text>
</comment>
<evidence type="ECO:0000256" key="3">
    <source>
        <dbReference type="ARBA" id="ARBA00023235"/>
    </source>
</evidence>
<proteinExistence type="inferred from homology"/>
<dbReference type="Pfam" id="PF01416">
    <property type="entry name" value="PseudoU_synth_1"/>
    <property type="match status" value="2"/>
</dbReference>
<evidence type="ECO:0000256" key="5">
    <source>
        <dbReference type="PIRSR" id="PIRSR001430-1"/>
    </source>
</evidence>
<dbReference type="GO" id="GO:0160147">
    <property type="term" value="F:tRNA pseudouridine(38-40) synthase activity"/>
    <property type="evidence" value="ECO:0007669"/>
    <property type="project" value="UniProtKB-EC"/>
</dbReference>
<dbReference type="Proteomes" id="UP000555728">
    <property type="component" value="Unassembled WGS sequence"/>
</dbReference>
<dbReference type="SUPFAM" id="SSF55120">
    <property type="entry name" value="Pseudouridine synthase"/>
    <property type="match status" value="1"/>
</dbReference>
<dbReference type="GO" id="GO:0003723">
    <property type="term" value="F:RNA binding"/>
    <property type="evidence" value="ECO:0007669"/>
    <property type="project" value="InterPro"/>
</dbReference>
<feature type="domain" description="Pseudouridine synthase I TruA alpha/beta" evidence="8">
    <location>
        <begin position="144"/>
        <end position="246"/>
    </location>
</feature>
<dbReference type="PANTHER" id="PTHR11142">
    <property type="entry name" value="PSEUDOURIDYLATE SYNTHASE"/>
    <property type="match status" value="1"/>
</dbReference>
<evidence type="ECO:0000256" key="4">
    <source>
        <dbReference type="HAMAP-Rule" id="MF_00171"/>
    </source>
</evidence>
<dbReference type="HAMAP" id="MF_00171">
    <property type="entry name" value="TruA"/>
    <property type="match status" value="1"/>
</dbReference>
<feature type="active site" description="Nucleophile" evidence="4 5">
    <location>
        <position position="52"/>
    </location>
</feature>
<comment type="catalytic activity">
    <reaction evidence="4 7">
        <text>uridine(38/39/40) in tRNA = pseudouridine(38/39/40) in tRNA</text>
        <dbReference type="Rhea" id="RHEA:22376"/>
        <dbReference type="Rhea" id="RHEA-COMP:10085"/>
        <dbReference type="Rhea" id="RHEA-COMP:10087"/>
        <dbReference type="ChEBI" id="CHEBI:65314"/>
        <dbReference type="ChEBI" id="CHEBI:65315"/>
        <dbReference type="EC" id="5.4.99.12"/>
    </reaction>
</comment>
<dbReference type="InterPro" id="IPR001406">
    <property type="entry name" value="PsdUridine_synth_TruA"/>
</dbReference>
<evidence type="ECO:0000256" key="2">
    <source>
        <dbReference type="ARBA" id="ARBA00022694"/>
    </source>
</evidence>
<organism evidence="9 10">
    <name type="scientific">Roseospira goensis</name>
    <dbReference type="NCBI Taxonomy" id="391922"/>
    <lineage>
        <taxon>Bacteria</taxon>
        <taxon>Pseudomonadati</taxon>
        <taxon>Pseudomonadota</taxon>
        <taxon>Alphaproteobacteria</taxon>
        <taxon>Rhodospirillales</taxon>
        <taxon>Rhodospirillaceae</taxon>
        <taxon>Roseospira</taxon>
    </lineage>
</organism>
<gene>
    <name evidence="4" type="primary">truA</name>
    <name evidence="9" type="ORF">GGD88_001502</name>
</gene>
<dbReference type="FunFam" id="3.30.70.580:FF:000001">
    <property type="entry name" value="tRNA pseudouridine synthase A"/>
    <property type="match status" value="1"/>
</dbReference>
<dbReference type="Gene3D" id="3.30.70.580">
    <property type="entry name" value="Pseudouridine synthase I, catalytic domain, N-terminal subdomain"/>
    <property type="match status" value="1"/>
</dbReference>
<comment type="subunit">
    <text evidence="4">Homodimer.</text>
</comment>
<keyword evidence="10" id="KW-1185">Reference proteome</keyword>
<reference evidence="9 10" key="1">
    <citation type="submission" date="2020-08" db="EMBL/GenBank/DDBJ databases">
        <title>Genome sequencing of Purple Non-Sulfur Bacteria from various extreme environments.</title>
        <authorList>
            <person name="Mayer M."/>
        </authorList>
    </citation>
    <scope>NUCLEOTIDE SEQUENCE [LARGE SCALE GENOMIC DNA]</scope>
    <source>
        <strain evidence="9 10">JA135</strain>
    </source>
</reference>
<evidence type="ECO:0000313" key="10">
    <source>
        <dbReference type="Proteomes" id="UP000555728"/>
    </source>
</evidence>
<keyword evidence="3 4" id="KW-0413">Isomerase</keyword>
<dbReference type="EMBL" id="JACIGI010000009">
    <property type="protein sequence ID" value="MBB4285782.1"/>
    <property type="molecule type" value="Genomic_DNA"/>
</dbReference>
<comment type="similarity">
    <text evidence="1 4 7">Belongs to the tRNA pseudouridine synthase TruA family.</text>
</comment>
<dbReference type="PANTHER" id="PTHR11142:SF0">
    <property type="entry name" value="TRNA PSEUDOURIDINE SYNTHASE-LIKE 1"/>
    <property type="match status" value="1"/>
</dbReference>
<evidence type="ECO:0000256" key="6">
    <source>
        <dbReference type="PIRSR" id="PIRSR001430-2"/>
    </source>
</evidence>
<dbReference type="PIRSF" id="PIRSF001430">
    <property type="entry name" value="tRNA_psdUrid_synth"/>
    <property type="match status" value="1"/>
</dbReference>
<comment type="caution">
    <text evidence="4">Lacks conserved residue(s) required for the propagation of feature annotation.</text>
</comment>
<protein>
    <recommendedName>
        <fullName evidence="4">tRNA pseudouridine synthase A</fullName>
        <ecNumber evidence="4">5.4.99.12</ecNumber>
    </recommendedName>
    <alternativeName>
        <fullName evidence="4">tRNA pseudouridine(38-40) synthase</fullName>
    </alternativeName>
    <alternativeName>
        <fullName evidence="4">tRNA pseudouridylate synthase I</fullName>
    </alternativeName>
    <alternativeName>
        <fullName evidence="4">tRNA-uridine isomerase I</fullName>
    </alternativeName>
</protein>
<evidence type="ECO:0000256" key="7">
    <source>
        <dbReference type="RuleBase" id="RU003792"/>
    </source>
</evidence>
<feature type="binding site" evidence="4 6">
    <location>
        <position position="111"/>
    </location>
    <ligand>
        <name>substrate</name>
    </ligand>
</feature>
<dbReference type="EC" id="5.4.99.12" evidence="4"/>
<dbReference type="GO" id="GO:0031119">
    <property type="term" value="P:tRNA pseudouridine synthesis"/>
    <property type="evidence" value="ECO:0007669"/>
    <property type="project" value="UniProtKB-UniRule"/>
</dbReference>
<evidence type="ECO:0000256" key="1">
    <source>
        <dbReference type="ARBA" id="ARBA00009375"/>
    </source>
</evidence>
<comment type="function">
    <text evidence="4">Formation of pseudouridine at positions 38, 39 and 40 in the anticodon stem and loop of transfer RNAs.</text>
</comment>
<dbReference type="InterPro" id="IPR020094">
    <property type="entry name" value="TruA/RsuA/RluB/E/F_N"/>
</dbReference>
<dbReference type="RefSeq" id="WP_184433562.1">
    <property type="nucleotide sequence ID" value="NZ_JACIGI010000009.1"/>
</dbReference>
<dbReference type="NCBIfam" id="TIGR00071">
    <property type="entry name" value="hisT_truA"/>
    <property type="match status" value="1"/>
</dbReference>
<dbReference type="Gene3D" id="3.30.70.660">
    <property type="entry name" value="Pseudouridine synthase I, catalytic domain, C-terminal subdomain"/>
    <property type="match status" value="1"/>
</dbReference>
<dbReference type="AlphaFoldDB" id="A0A7W6WKW1"/>
<dbReference type="InterPro" id="IPR020095">
    <property type="entry name" value="PsdUridine_synth_TruA_C"/>
</dbReference>
<sequence>MPRYRLLIEYDGGPFVGWQRQDTGPSVQQALEEAAERLCAGPVRLHAAGRTDSGVHALGMVAHADIAKTLPDGKMADALNAHLRPAPVAVLAADVVPDAFHARFSCVERRYLYRILTRRAGPALDKGRVWWHPRPLDADAMHAAAQVLVGHHDFSSFRAAECQADSPVKTLDALAVARMGEEVHVTARARSFLHHQVRNMVGTLALVGTGKWTVADLRAALAARDRAAAGPTAPAHGLYFVAARYPDTEE</sequence>
<name>A0A7W6WKW1_9PROT</name>
<evidence type="ECO:0000259" key="8">
    <source>
        <dbReference type="Pfam" id="PF01416"/>
    </source>
</evidence>
<dbReference type="CDD" id="cd02570">
    <property type="entry name" value="PseudoU_synth_EcTruA"/>
    <property type="match status" value="1"/>
</dbReference>